<feature type="compositionally biased region" description="Polar residues" evidence="1">
    <location>
        <begin position="27"/>
        <end position="37"/>
    </location>
</feature>
<dbReference type="AlphaFoldDB" id="A0A917LAT9"/>
<organism evidence="2 3">
    <name type="scientific">Streptomyces lacrimifluminis</name>
    <dbReference type="NCBI Taxonomy" id="1500077"/>
    <lineage>
        <taxon>Bacteria</taxon>
        <taxon>Bacillati</taxon>
        <taxon>Actinomycetota</taxon>
        <taxon>Actinomycetes</taxon>
        <taxon>Kitasatosporales</taxon>
        <taxon>Streptomycetaceae</taxon>
        <taxon>Streptomyces</taxon>
    </lineage>
</organism>
<evidence type="ECO:0000256" key="1">
    <source>
        <dbReference type="SAM" id="MobiDB-lite"/>
    </source>
</evidence>
<dbReference type="Proteomes" id="UP000625682">
    <property type="component" value="Unassembled WGS sequence"/>
</dbReference>
<reference evidence="2" key="2">
    <citation type="submission" date="2020-09" db="EMBL/GenBank/DDBJ databases">
        <authorList>
            <person name="Sun Q."/>
            <person name="Zhou Y."/>
        </authorList>
    </citation>
    <scope>NUCLEOTIDE SEQUENCE</scope>
    <source>
        <strain evidence="2">CGMCC 4.7272</strain>
    </source>
</reference>
<comment type="caution">
    <text evidence="2">The sequence shown here is derived from an EMBL/GenBank/DDBJ whole genome shotgun (WGS) entry which is preliminary data.</text>
</comment>
<proteinExistence type="predicted"/>
<dbReference type="EMBL" id="BMMU01000024">
    <property type="protein sequence ID" value="GGJ54572.1"/>
    <property type="molecule type" value="Genomic_DNA"/>
</dbReference>
<sequence length="141" mass="15514">MSPGGPAVRDSKDRIGPTVRWLLRAQGQGTPTPSKRTLPTKGALPHATRTGSPQGPAWETVCRVCGYDDGVEPFWEQGWPNEGAICPCCGNEPSMGDVSVMGIRDYRGYWLGQGAPWRSPSSRPKDWDLLEQVTHIPAEWR</sequence>
<name>A0A917LAT9_9ACTN</name>
<evidence type="ECO:0000313" key="3">
    <source>
        <dbReference type="Proteomes" id="UP000625682"/>
    </source>
</evidence>
<gene>
    <name evidence="2" type="ORF">GCM10012282_59680</name>
</gene>
<protein>
    <submittedName>
        <fullName evidence="2">Uncharacterized protein</fullName>
    </submittedName>
</protein>
<evidence type="ECO:0000313" key="2">
    <source>
        <dbReference type="EMBL" id="GGJ54572.1"/>
    </source>
</evidence>
<keyword evidence="3" id="KW-1185">Reference proteome</keyword>
<accession>A0A917LAT9</accession>
<reference evidence="2" key="1">
    <citation type="journal article" date="2014" name="Int. J. Syst. Evol. Microbiol.">
        <title>Complete genome sequence of Corynebacterium casei LMG S-19264T (=DSM 44701T), isolated from a smear-ripened cheese.</title>
        <authorList>
            <consortium name="US DOE Joint Genome Institute (JGI-PGF)"/>
            <person name="Walter F."/>
            <person name="Albersmeier A."/>
            <person name="Kalinowski J."/>
            <person name="Ruckert C."/>
        </authorList>
    </citation>
    <scope>NUCLEOTIDE SEQUENCE</scope>
    <source>
        <strain evidence="2">CGMCC 4.7272</strain>
    </source>
</reference>
<feature type="region of interest" description="Disordered" evidence="1">
    <location>
        <begin position="23"/>
        <end position="56"/>
    </location>
</feature>